<reference evidence="1 2" key="1">
    <citation type="submission" date="2022-12" db="EMBL/GenBank/DDBJ databases">
        <title>Chromosome-level genome assembly of true bugs.</title>
        <authorList>
            <person name="Ma L."/>
            <person name="Li H."/>
        </authorList>
    </citation>
    <scope>NUCLEOTIDE SEQUENCE [LARGE SCALE GENOMIC DNA]</scope>
    <source>
        <strain evidence="1">Lab_2022b</strain>
    </source>
</reference>
<keyword evidence="2" id="KW-1185">Reference proteome</keyword>
<evidence type="ECO:0000313" key="2">
    <source>
        <dbReference type="Proteomes" id="UP001461498"/>
    </source>
</evidence>
<accession>A0AAW1CWI5</accession>
<proteinExistence type="predicted"/>
<sequence>MDLTRYRPSLHAHDFTPGGNSRVVMIRKKEQRTFASAKIGQEPKFETLTKETVQTYRGNKIERKITSQTRDSQEISNELLKQLTFITLQGRLCLLLLLLCIERKEV</sequence>
<dbReference type="Proteomes" id="UP001461498">
    <property type="component" value="Unassembled WGS sequence"/>
</dbReference>
<name>A0AAW1CWI5_9HEMI</name>
<comment type="caution">
    <text evidence="1">The sequence shown here is derived from an EMBL/GenBank/DDBJ whole genome shotgun (WGS) entry which is preliminary data.</text>
</comment>
<organism evidence="1 2">
    <name type="scientific">Rhynocoris fuscipes</name>
    <dbReference type="NCBI Taxonomy" id="488301"/>
    <lineage>
        <taxon>Eukaryota</taxon>
        <taxon>Metazoa</taxon>
        <taxon>Ecdysozoa</taxon>
        <taxon>Arthropoda</taxon>
        <taxon>Hexapoda</taxon>
        <taxon>Insecta</taxon>
        <taxon>Pterygota</taxon>
        <taxon>Neoptera</taxon>
        <taxon>Paraneoptera</taxon>
        <taxon>Hemiptera</taxon>
        <taxon>Heteroptera</taxon>
        <taxon>Panheteroptera</taxon>
        <taxon>Cimicomorpha</taxon>
        <taxon>Reduviidae</taxon>
        <taxon>Harpactorinae</taxon>
        <taxon>Harpactorini</taxon>
        <taxon>Rhynocoris</taxon>
    </lineage>
</organism>
<evidence type="ECO:0000313" key="1">
    <source>
        <dbReference type="EMBL" id="KAK9500982.1"/>
    </source>
</evidence>
<dbReference type="AlphaFoldDB" id="A0AAW1CWI5"/>
<dbReference type="EMBL" id="JAPXFL010000010">
    <property type="protein sequence ID" value="KAK9500982.1"/>
    <property type="molecule type" value="Genomic_DNA"/>
</dbReference>
<protein>
    <submittedName>
        <fullName evidence="1">Uncharacterized protein</fullName>
    </submittedName>
</protein>
<gene>
    <name evidence="1" type="ORF">O3M35_002125</name>
</gene>